<feature type="domain" description="HTH cro/C1-type" evidence="1">
    <location>
        <begin position="7"/>
        <end position="60"/>
    </location>
</feature>
<reference evidence="2 3" key="1">
    <citation type="journal article" date="2021" name="Genome Biol. Evol.">
        <title>The evolution of interdependence in a four-way mealybug symbiosis.</title>
        <authorList>
            <person name="Garber A.I."/>
            <person name="Kupper M."/>
            <person name="Laetsch D.R."/>
            <person name="Weldon S.R."/>
            <person name="Ladinsky M.S."/>
            <person name="Bjorkman P.J."/>
            <person name="McCutcheon J.P."/>
        </authorList>
    </citation>
    <scope>NUCLEOTIDE SEQUENCE [LARGE SCALE GENOMIC DNA]</scope>
    <source>
        <strain evidence="2">SOD</strain>
    </source>
</reference>
<dbReference type="InterPro" id="IPR001387">
    <property type="entry name" value="Cro/C1-type_HTH"/>
</dbReference>
<comment type="caution">
    <text evidence="2">The sequence shown here is derived from an EMBL/GenBank/DDBJ whole genome shotgun (WGS) entry which is preliminary data.</text>
</comment>
<dbReference type="Gene3D" id="1.10.260.40">
    <property type="entry name" value="lambda repressor-like DNA-binding domains"/>
    <property type="match status" value="1"/>
</dbReference>
<dbReference type="CDD" id="cd00093">
    <property type="entry name" value="HTH_XRE"/>
    <property type="match status" value="1"/>
</dbReference>
<accession>A0ABS5YDD9</accession>
<dbReference type="InterPro" id="IPR039418">
    <property type="entry name" value="LexA-like"/>
</dbReference>
<dbReference type="EMBL" id="JAFJYC010000002">
    <property type="protein sequence ID" value="MBT9432973.1"/>
    <property type="molecule type" value="Genomic_DNA"/>
</dbReference>
<dbReference type="SMART" id="SM00530">
    <property type="entry name" value="HTH_XRE"/>
    <property type="match status" value="1"/>
</dbReference>
<sequence length="211" mass="23631">MTLAERVKKRRRRLGLTQVKAAALAGIRQQSWVSIEEGKTSKPRNIVGIASALQCSPDWLMNGGPTLLSHAEVGSRKIPLINVVQAGAFAEKAPINGDDDDFEYLLTDMNWSREAFALKIEGDSMAPSFHTGDVVIIDPDIEPQPGEFVVAKNGDHEATFKKYRPVSFDDRGEQVFELVPLNTDYPVMRSDNIPIRVIGTMVEHRIYRRKR</sequence>
<dbReference type="Gene3D" id="2.10.109.10">
    <property type="entry name" value="Umud Fragment, subunit A"/>
    <property type="match status" value="1"/>
</dbReference>
<gene>
    <name evidence="2" type="ORF">JZM24_14050</name>
</gene>
<proteinExistence type="predicted"/>
<dbReference type="InterPro" id="IPR010982">
    <property type="entry name" value="Lambda_DNA-bd_dom_sf"/>
</dbReference>
<evidence type="ECO:0000313" key="3">
    <source>
        <dbReference type="Proteomes" id="UP000811282"/>
    </source>
</evidence>
<dbReference type="RefSeq" id="WP_215670425.1">
    <property type="nucleotide sequence ID" value="NZ_JAFJYC010000002.1"/>
</dbReference>
<dbReference type="SUPFAM" id="SSF51306">
    <property type="entry name" value="LexA/Signal peptidase"/>
    <property type="match status" value="1"/>
</dbReference>
<dbReference type="Proteomes" id="UP000811282">
    <property type="component" value="Unassembled WGS sequence"/>
</dbReference>
<protein>
    <submittedName>
        <fullName evidence="2">Helix-turn-helix domain-containing protein</fullName>
    </submittedName>
</protein>
<name>A0ABS5YDD9_9GAMM</name>
<evidence type="ECO:0000313" key="2">
    <source>
        <dbReference type="EMBL" id="MBT9432973.1"/>
    </source>
</evidence>
<dbReference type="PANTHER" id="PTHR33516">
    <property type="entry name" value="LEXA REPRESSOR"/>
    <property type="match status" value="1"/>
</dbReference>
<dbReference type="CDD" id="cd06529">
    <property type="entry name" value="S24_LexA-like"/>
    <property type="match status" value="1"/>
</dbReference>
<keyword evidence="3" id="KW-1185">Reference proteome</keyword>
<organism evidence="2 3">
    <name type="scientific">Candidatus Sodalis endolongispinus</name>
    <dbReference type="NCBI Taxonomy" id="2812662"/>
    <lineage>
        <taxon>Bacteria</taxon>
        <taxon>Pseudomonadati</taxon>
        <taxon>Pseudomonadota</taxon>
        <taxon>Gammaproteobacteria</taxon>
        <taxon>Enterobacterales</taxon>
        <taxon>Bruguierivoracaceae</taxon>
        <taxon>Sodalis</taxon>
    </lineage>
</organism>
<dbReference type="PROSITE" id="PS50943">
    <property type="entry name" value="HTH_CROC1"/>
    <property type="match status" value="1"/>
</dbReference>
<dbReference type="InterPro" id="IPR015927">
    <property type="entry name" value="Peptidase_S24_S26A/B/C"/>
</dbReference>
<dbReference type="InterPro" id="IPR036286">
    <property type="entry name" value="LexA/Signal_pep-like_sf"/>
</dbReference>
<dbReference type="Pfam" id="PF00717">
    <property type="entry name" value="Peptidase_S24"/>
    <property type="match status" value="1"/>
</dbReference>
<dbReference type="InterPro" id="IPR050077">
    <property type="entry name" value="LexA_repressor"/>
</dbReference>
<dbReference type="PANTHER" id="PTHR33516:SF2">
    <property type="entry name" value="LEXA REPRESSOR-RELATED"/>
    <property type="match status" value="1"/>
</dbReference>
<dbReference type="SUPFAM" id="SSF47413">
    <property type="entry name" value="lambda repressor-like DNA-binding domains"/>
    <property type="match status" value="1"/>
</dbReference>
<evidence type="ECO:0000259" key="1">
    <source>
        <dbReference type="PROSITE" id="PS50943"/>
    </source>
</evidence>
<dbReference type="Pfam" id="PF01381">
    <property type="entry name" value="HTH_3"/>
    <property type="match status" value="1"/>
</dbReference>